<keyword evidence="5" id="KW-0249">Electron transport</keyword>
<organism evidence="9">
    <name type="scientific">bioreactor metagenome</name>
    <dbReference type="NCBI Taxonomy" id="1076179"/>
    <lineage>
        <taxon>unclassified sequences</taxon>
        <taxon>metagenomes</taxon>
        <taxon>ecological metagenomes</taxon>
    </lineage>
</organism>
<dbReference type="PANTHER" id="PTHR43687:SF6">
    <property type="entry name" value="L-ASPARTATE SEMIALDEHYDE SULFURTRANSFERASE IRON-SULFUR SUBUNIT"/>
    <property type="match status" value="1"/>
</dbReference>
<keyword evidence="3" id="KW-0479">Metal-binding</keyword>
<name>A0A644YE55_9ZZZZ</name>
<keyword evidence="6" id="KW-0408">Iron</keyword>
<dbReference type="Gene3D" id="3.30.70.20">
    <property type="match status" value="1"/>
</dbReference>
<dbReference type="InterPro" id="IPR050572">
    <property type="entry name" value="Fe-S_Ferredoxin"/>
</dbReference>
<reference evidence="9" key="1">
    <citation type="submission" date="2019-08" db="EMBL/GenBank/DDBJ databases">
        <authorList>
            <person name="Kucharzyk K."/>
            <person name="Murdoch R.W."/>
            <person name="Higgins S."/>
            <person name="Loffler F."/>
        </authorList>
    </citation>
    <scope>NUCLEOTIDE SEQUENCE</scope>
</reference>
<dbReference type="GO" id="GO:0046872">
    <property type="term" value="F:metal ion binding"/>
    <property type="evidence" value="ECO:0007669"/>
    <property type="project" value="UniProtKB-KW"/>
</dbReference>
<sequence>MAAQVDKSACTGCGVCAATCPVNAIEVVDGTAKVNEAECIDCGACVGECPCSAISLG</sequence>
<dbReference type="PROSITE" id="PS00198">
    <property type="entry name" value="4FE4S_FER_1"/>
    <property type="match status" value="1"/>
</dbReference>
<evidence type="ECO:0000256" key="6">
    <source>
        <dbReference type="ARBA" id="ARBA00023004"/>
    </source>
</evidence>
<dbReference type="InterPro" id="IPR017896">
    <property type="entry name" value="4Fe4S_Fe-S-bd"/>
</dbReference>
<feature type="domain" description="4Fe-4S ferredoxin-type" evidence="8">
    <location>
        <begin position="1"/>
        <end position="30"/>
    </location>
</feature>
<keyword evidence="7" id="KW-0411">Iron-sulfur</keyword>
<accession>A0A644YE55</accession>
<keyword evidence="2" id="KW-0004">4Fe-4S</keyword>
<dbReference type="Pfam" id="PF13237">
    <property type="entry name" value="Fer4_10"/>
    <property type="match status" value="1"/>
</dbReference>
<evidence type="ECO:0000256" key="5">
    <source>
        <dbReference type="ARBA" id="ARBA00022982"/>
    </source>
</evidence>
<keyword evidence="1" id="KW-0813">Transport</keyword>
<dbReference type="GO" id="GO:0051539">
    <property type="term" value="F:4 iron, 4 sulfur cluster binding"/>
    <property type="evidence" value="ECO:0007669"/>
    <property type="project" value="UniProtKB-KW"/>
</dbReference>
<gene>
    <name evidence="9" type="ORF">SDC9_71298</name>
</gene>
<protein>
    <recommendedName>
        <fullName evidence="8">4Fe-4S ferredoxin-type domain-containing protein</fullName>
    </recommendedName>
</protein>
<dbReference type="InterPro" id="IPR017900">
    <property type="entry name" value="4Fe4S_Fe_S_CS"/>
</dbReference>
<proteinExistence type="predicted"/>
<dbReference type="EMBL" id="VSSQ01004347">
    <property type="protein sequence ID" value="MPM24813.1"/>
    <property type="molecule type" value="Genomic_DNA"/>
</dbReference>
<evidence type="ECO:0000256" key="1">
    <source>
        <dbReference type="ARBA" id="ARBA00022448"/>
    </source>
</evidence>
<dbReference type="PANTHER" id="PTHR43687">
    <property type="entry name" value="ADENYLYLSULFATE REDUCTASE, BETA SUBUNIT"/>
    <property type="match status" value="1"/>
</dbReference>
<dbReference type="AlphaFoldDB" id="A0A644YE55"/>
<evidence type="ECO:0000313" key="9">
    <source>
        <dbReference type="EMBL" id="MPM24813.1"/>
    </source>
</evidence>
<feature type="domain" description="4Fe-4S ferredoxin-type" evidence="8">
    <location>
        <begin position="32"/>
        <end position="57"/>
    </location>
</feature>
<comment type="caution">
    <text evidence="9">The sequence shown here is derived from an EMBL/GenBank/DDBJ whole genome shotgun (WGS) entry which is preliminary data.</text>
</comment>
<dbReference type="SUPFAM" id="SSF54862">
    <property type="entry name" value="4Fe-4S ferredoxins"/>
    <property type="match status" value="1"/>
</dbReference>
<evidence type="ECO:0000259" key="8">
    <source>
        <dbReference type="PROSITE" id="PS51379"/>
    </source>
</evidence>
<evidence type="ECO:0000256" key="7">
    <source>
        <dbReference type="ARBA" id="ARBA00023014"/>
    </source>
</evidence>
<evidence type="ECO:0000256" key="2">
    <source>
        <dbReference type="ARBA" id="ARBA00022485"/>
    </source>
</evidence>
<evidence type="ECO:0000256" key="3">
    <source>
        <dbReference type="ARBA" id="ARBA00022723"/>
    </source>
</evidence>
<evidence type="ECO:0000256" key="4">
    <source>
        <dbReference type="ARBA" id="ARBA00022737"/>
    </source>
</evidence>
<dbReference type="PROSITE" id="PS51379">
    <property type="entry name" value="4FE4S_FER_2"/>
    <property type="match status" value="2"/>
</dbReference>
<keyword evidence="4" id="KW-0677">Repeat</keyword>